<reference evidence="1" key="1">
    <citation type="submission" date="2022-06" db="EMBL/GenBank/DDBJ databases">
        <authorList>
            <person name="Berger JAMES D."/>
            <person name="Berger JAMES D."/>
        </authorList>
    </citation>
    <scope>NUCLEOTIDE SEQUENCE [LARGE SCALE GENOMIC DNA]</scope>
</reference>
<evidence type="ECO:0000313" key="2">
    <source>
        <dbReference type="WBParaSite" id="SRDH1_41290.2"/>
    </source>
</evidence>
<dbReference type="AlphaFoldDB" id="A0A183RI96"/>
<sequence>MKFLLGLSLLVLVTLVCVEARPEVGDEMLLKRMVLDTADKLKMLTLKRIATCRNKVQSYFREDGLGEKIAEVLVILLKRLNKRLENCLKSSNLE</sequence>
<accession>A0A183RI96</accession>
<organism evidence="1 2">
    <name type="scientific">Schistosoma rodhaini</name>
    <dbReference type="NCBI Taxonomy" id="6188"/>
    <lineage>
        <taxon>Eukaryota</taxon>
        <taxon>Metazoa</taxon>
        <taxon>Spiralia</taxon>
        <taxon>Lophotrochozoa</taxon>
        <taxon>Platyhelminthes</taxon>
        <taxon>Trematoda</taxon>
        <taxon>Digenea</taxon>
        <taxon>Strigeidida</taxon>
        <taxon>Schistosomatoidea</taxon>
        <taxon>Schistosomatidae</taxon>
        <taxon>Schistosoma</taxon>
    </lineage>
</organism>
<proteinExistence type="predicted"/>
<dbReference type="Proteomes" id="UP000050792">
    <property type="component" value="Unassembled WGS sequence"/>
</dbReference>
<keyword evidence="1" id="KW-1185">Reference proteome</keyword>
<evidence type="ECO:0000313" key="1">
    <source>
        <dbReference type="Proteomes" id="UP000050792"/>
    </source>
</evidence>
<reference evidence="2" key="2">
    <citation type="submission" date="2023-11" db="UniProtKB">
        <authorList>
            <consortium name="WormBaseParasite"/>
        </authorList>
    </citation>
    <scope>IDENTIFICATION</scope>
</reference>
<protein>
    <submittedName>
        <fullName evidence="2">Antimicrobial peptide</fullName>
    </submittedName>
</protein>
<name>A0A183RI96_9TREM</name>
<dbReference type="WBParaSite" id="SRDH1_41290.2">
    <property type="protein sequence ID" value="SRDH1_41290.2"/>
    <property type="gene ID" value="SRDH1_41290"/>
</dbReference>